<dbReference type="GO" id="GO:0004222">
    <property type="term" value="F:metalloendopeptidase activity"/>
    <property type="evidence" value="ECO:0007669"/>
    <property type="project" value="InterPro"/>
</dbReference>
<protein>
    <recommendedName>
        <fullName evidence="3">Peptidase M12B domain-containing protein</fullName>
    </recommendedName>
</protein>
<dbReference type="CDD" id="cd04269">
    <property type="entry name" value="ZnMc_adamalysin_II_like"/>
    <property type="match status" value="1"/>
</dbReference>
<dbReference type="PANTHER" id="PTHR11905">
    <property type="entry name" value="ADAM A DISINTEGRIN AND METALLOPROTEASE DOMAIN"/>
    <property type="match status" value="1"/>
</dbReference>
<feature type="binding site" evidence="2">
    <location>
        <position position="110"/>
    </location>
    <ligand>
        <name>Zn(2+)</name>
        <dbReference type="ChEBI" id="CHEBI:29105"/>
        <note>catalytic</note>
    </ligand>
</feature>
<dbReference type="AlphaFoldDB" id="A0A9D4DBV0"/>
<dbReference type="InterPro" id="IPR001590">
    <property type="entry name" value="Peptidase_M12B"/>
</dbReference>
<sequence length="180" mass="20470">MYYEELNVDVALSYVEFWNTRNRIPVTERLRETLENFMKFQDIHLRDAEYHTAHLLTRRRFESTSVGMAVPDSVCTSRAGGINWNPSYLQIQQGATILSHMIGHNLGIKHDEDGGCDCKDEFGCIMSTEVLGTPDLHSRMFSRCSYKDWDISLNMGIANCLTLDPQVSHGLGHLPQHGHS</sequence>
<dbReference type="PANTHER" id="PTHR11905:SF159">
    <property type="entry name" value="ADAM METALLOPROTEASE"/>
    <property type="match status" value="1"/>
</dbReference>
<keyword evidence="2" id="KW-0479">Metal-binding</keyword>
<evidence type="ECO:0000256" key="2">
    <source>
        <dbReference type="PROSITE-ProRule" id="PRU00276"/>
    </source>
</evidence>
<dbReference type="SUPFAM" id="SSF55486">
    <property type="entry name" value="Metalloproteases ('zincins'), catalytic domain"/>
    <property type="match status" value="1"/>
</dbReference>
<dbReference type="PROSITE" id="PS50215">
    <property type="entry name" value="ADAM_MEPRO"/>
    <property type="match status" value="1"/>
</dbReference>
<feature type="domain" description="Peptidase M12B" evidence="3">
    <location>
        <begin position="1"/>
        <end position="165"/>
    </location>
</feature>
<reference evidence="4" key="1">
    <citation type="journal article" date="2019" name="bioRxiv">
        <title>The Genome of the Zebra Mussel, Dreissena polymorpha: A Resource for Invasive Species Research.</title>
        <authorList>
            <person name="McCartney M.A."/>
            <person name="Auch B."/>
            <person name="Kono T."/>
            <person name="Mallez S."/>
            <person name="Zhang Y."/>
            <person name="Obille A."/>
            <person name="Becker A."/>
            <person name="Abrahante J.E."/>
            <person name="Garbe J."/>
            <person name="Badalamenti J.P."/>
            <person name="Herman A."/>
            <person name="Mangelson H."/>
            <person name="Liachko I."/>
            <person name="Sullivan S."/>
            <person name="Sone E.D."/>
            <person name="Koren S."/>
            <person name="Silverstein K.A.T."/>
            <person name="Beckman K.B."/>
            <person name="Gohl D.M."/>
        </authorList>
    </citation>
    <scope>NUCLEOTIDE SEQUENCE</scope>
    <source>
        <strain evidence="4">Duluth1</strain>
        <tissue evidence="4">Whole animal</tissue>
    </source>
</reference>
<dbReference type="GO" id="GO:0046872">
    <property type="term" value="F:metal ion binding"/>
    <property type="evidence" value="ECO:0007669"/>
    <property type="project" value="UniProtKB-KW"/>
</dbReference>
<dbReference type="InterPro" id="IPR024079">
    <property type="entry name" value="MetalloPept_cat_dom_sf"/>
</dbReference>
<evidence type="ECO:0000259" key="3">
    <source>
        <dbReference type="PROSITE" id="PS50215"/>
    </source>
</evidence>
<name>A0A9D4DBV0_DREPO</name>
<dbReference type="GO" id="GO:0006509">
    <property type="term" value="P:membrane protein ectodomain proteolysis"/>
    <property type="evidence" value="ECO:0007669"/>
    <property type="project" value="TreeGrafter"/>
</dbReference>
<dbReference type="EMBL" id="JAIWYP010000011">
    <property type="protein sequence ID" value="KAH3741809.1"/>
    <property type="molecule type" value="Genomic_DNA"/>
</dbReference>
<gene>
    <name evidence="4" type="ORF">DPMN_048537</name>
</gene>
<organism evidence="4 5">
    <name type="scientific">Dreissena polymorpha</name>
    <name type="common">Zebra mussel</name>
    <name type="synonym">Mytilus polymorpha</name>
    <dbReference type="NCBI Taxonomy" id="45954"/>
    <lineage>
        <taxon>Eukaryota</taxon>
        <taxon>Metazoa</taxon>
        <taxon>Spiralia</taxon>
        <taxon>Lophotrochozoa</taxon>
        <taxon>Mollusca</taxon>
        <taxon>Bivalvia</taxon>
        <taxon>Autobranchia</taxon>
        <taxon>Heteroconchia</taxon>
        <taxon>Euheterodonta</taxon>
        <taxon>Imparidentia</taxon>
        <taxon>Neoheterodontei</taxon>
        <taxon>Myida</taxon>
        <taxon>Dreissenoidea</taxon>
        <taxon>Dreissenidae</taxon>
        <taxon>Dreissena</taxon>
    </lineage>
</organism>
<reference evidence="4" key="2">
    <citation type="submission" date="2020-11" db="EMBL/GenBank/DDBJ databases">
        <authorList>
            <person name="McCartney M.A."/>
            <person name="Auch B."/>
            <person name="Kono T."/>
            <person name="Mallez S."/>
            <person name="Becker A."/>
            <person name="Gohl D.M."/>
            <person name="Silverstein K.A.T."/>
            <person name="Koren S."/>
            <person name="Bechman K.B."/>
            <person name="Herman A."/>
            <person name="Abrahante J.E."/>
            <person name="Garbe J."/>
        </authorList>
    </citation>
    <scope>NUCLEOTIDE SEQUENCE</scope>
    <source>
        <strain evidence="4">Duluth1</strain>
        <tissue evidence="4">Whole animal</tissue>
    </source>
</reference>
<comment type="caution">
    <text evidence="4">The sequence shown here is derived from an EMBL/GenBank/DDBJ whole genome shotgun (WGS) entry which is preliminary data.</text>
</comment>
<dbReference type="Pfam" id="PF01421">
    <property type="entry name" value="Reprolysin"/>
    <property type="match status" value="1"/>
</dbReference>
<evidence type="ECO:0000313" key="4">
    <source>
        <dbReference type="EMBL" id="KAH3741809.1"/>
    </source>
</evidence>
<dbReference type="Proteomes" id="UP000828390">
    <property type="component" value="Unassembled WGS sequence"/>
</dbReference>
<keyword evidence="2" id="KW-0862">Zinc</keyword>
<evidence type="ECO:0000256" key="1">
    <source>
        <dbReference type="ARBA" id="ARBA00023157"/>
    </source>
</evidence>
<feature type="binding site" evidence="2">
    <location>
        <position position="104"/>
    </location>
    <ligand>
        <name>Zn(2+)</name>
        <dbReference type="ChEBI" id="CHEBI:29105"/>
        <note>catalytic</note>
    </ligand>
</feature>
<feature type="binding site" evidence="2">
    <location>
        <position position="100"/>
    </location>
    <ligand>
        <name>Zn(2+)</name>
        <dbReference type="ChEBI" id="CHEBI:29105"/>
        <note>catalytic</note>
    </ligand>
</feature>
<evidence type="ECO:0000313" key="5">
    <source>
        <dbReference type="Proteomes" id="UP000828390"/>
    </source>
</evidence>
<dbReference type="Gene3D" id="3.40.390.10">
    <property type="entry name" value="Collagenase (Catalytic Domain)"/>
    <property type="match status" value="1"/>
</dbReference>
<keyword evidence="5" id="KW-1185">Reference proteome</keyword>
<keyword evidence="1" id="KW-1015">Disulfide bond</keyword>
<proteinExistence type="predicted"/>
<dbReference type="InterPro" id="IPR034027">
    <property type="entry name" value="Reprolysin_adamalysin"/>
</dbReference>
<accession>A0A9D4DBV0</accession>
<comment type="caution">
    <text evidence="2">Lacks conserved residue(s) required for the propagation of feature annotation.</text>
</comment>